<accession>A0AAN4YZ70</accession>
<evidence type="ECO:0000313" key="3">
    <source>
        <dbReference type="Proteomes" id="UP001328107"/>
    </source>
</evidence>
<evidence type="ECO:0000313" key="2">
    <source>
        <dbReference type="EMBL" id="GMR30946.1"/>
    </source>
</evidence>
<dbReference type="Proteomes" id="UP001328107">
    <property type="component" value="Unassembled WGS sequence"/>
</dbReference>
<comment type="caution">
    <text evidence="2">The sequence shown here is derived from an EMBL/GenBank/DDBJ whole genome shotgun (WGS) entry which is preliminary data.</text>
</comment>
<evidence type="ECO:0000256" key="1">
    <source>
        <dbReference type="SAM" id="MobiDB-lite"/>
    </source>
</evidence>
<reference evidence="3" key="1">
    <citation type="submission" date="2022-10" db="EMBL/GenBank/DDBJ databases">
        <title>Genome assembly of Pristionchus species.</title>
        <authorList>
            <person name="Yoshida K."/>
            <person name="Sommer R.J."/>
        </authorList>
    </citation>
    <scope>NUCLEOTIDE SEQUENCE [LARGE SCALE GENOMIC DNA]</scope>
    <source>
        <strain evidence="3">RS5460</strain>
    </source>
</reference>
<dbReference type="EMBL" id="BTRK01000001">
    <property type="protein sequence ID" value="GMR30946.1"/>
    <property type="molecule type" value="Genomic_DNA"/>
</dbReference>
<sequence length="73" mass="7765">SRSLLAPTLRPSIGTARFAATAEGTLATTERIGEARSLFSRSLAYPDSDLQRKAPSSPPNEGEESLLTLSSRC</sequence>
<protein>
    <submittedName>
        <fullName evidence="2">Uncharacterized protein</fullName>
    </submittedName>
</protein>
<proteinExistence type="predicted"/>
<feature type="region of interest" description="Disordered" evidence="1">
    <location>
        <begin position="48"/>
        <end position="73"/>
    </location>
</feature>
<feature type="non-terminal residue" evidence="2">
    <location>
        <position position="1"/>
    </location>
</feature>
<keyword evidence="3" id="KW-1185">Reference proteome</keyword>
<dbReference type="AlphaFoldDB" id="A0AAN4YZ70"/>
<name>A0AAN4YZ70_9BILA</name>
<organism evidence="2 3">
    <name type="scientific">Pristionchus mayeri</name>
    <dbReference type="NCBI Taxonomy" id="1317129"/>
    <lineage>
        <taxon>Eukaryota</taxon>
        <taxon>Metazoa</taxon>
        <taxon>Ecdysozoa</taxon>
        <taxon>Nematoda</taxon>
        <taxon>Chromadorea</taxon>
        <taxon>Rhabditida</taxon>
        <taxon>Rhabditina</taxon>
        <taxon>Diplogasteromorpha</taxon>
        <taxon>Diplogasteroidea</taxon>
        <taxon>Neodiplogasteridae</taxon>
        <taxon>Pristionchus</taxon>
    </lineage>
</organism>
<gene>
    <name evidence="2" type="ORF">PMAYCL1PPCAC_01141</name>
</gene>